<keyword evidence="13 19" id="KW-0106">Calcium</keyword>
<evidence type="ECO:0000256" key="10">
    <source>
        <dbReference type="ARBA" id="ARBA00022723"/>
    </source>
</evidence>
<comment type="catalytic activity">
    <reaction evidence="1 19">
        <text>a 1,2-diacyl-sn-glycero-3-phosphocholine + H2O = a 2-acyl-sn-glycero-3-phosphocholine + a fatty acid + H(+)</text>
        <dbReference type="Rhea" id="RHEA:18689"/>
        <dbReference type="ChEBI" id="CHEBI:15377"/>
        <dbReference type="ChEBI" id="CHEBI:15378"/>
        <dbReference type="ChEBI" id="CHEBI:28868"/>
        <dbReference type="ChEBI" id="CHEBI:57643"/>
        <dbReference type="ChEBI" id="CHEBI:57875"/>
        <dbReference type="EC" id="3.1.1.32"/>
    </reaction>
</comment>
<dbReference type="GO" id="GO:0046872">
    <property type="term" value="F:metal ion binding"/>
    <property type="evidence" value="ECO:0007669"/>
    <property type="project" value="UniProtKB-KW"/>
</dbReference>
<dbReference type="InterPro" id="IPR036541">
    <property type="entry name" value="PLipase_A1_sf"/>
</dbReference>
<dbReference type="SUPFAM" id="SSF56931">
    <property type="entry name" value="Outer membrane phospholipase A (OMPLA)"/>
    <property type="match status" value="1"/>
</dbReference>
<evidence type="ECO:0000256" key="13">
    <source>
        <dbReference type="ARBA" id="ARBA00022837"/>
    </source>
</evidence>
<evidence type="ECO:0000256" key="1">
    <source>
        <dbReference type="ARBA" id="ARBA00000111"/>
    </source>
</evidence>
<keyword evidence="16" id="KW-0472">Membrane</keyword>
<dbReference type="Proteomes" id="UP000199657">
    <property type="component" value="Unassembled WGS sequence"/>
</dbReference>
<dbReference type="PANTHER" id="PTHR40457:SF1">
    <property type="entry name" value="PHOSPHOLIPASE A1"/>
    <property type="match status" value="1"/>
</dbReference>
<comment type="subunit">
    <text evidence="4 19">Homodimer; dimerization is reversible, and the dimeric form is the active one.</text>
</comment>
<proteinExistence type="inferred from homology"/>
<dbReference type="Pfam" id="PF02253">
    <property type="entry name" value="PLA1"/>
    <property type="match status" value="1"/>
</dbReference>
<evidence type="ECO:0000256" key="17">
    <source>
        <dbReference type="ARBA" id="ARBA00023237"/>
    </source>
</evidence>
<feature type="active site" description="Proton acceptor" evidence="18">
    <location>
        <position position="150"/>
    </location>
</feature>
<comment type="similarity">
    <text evidence="3 19">Belongs to the phospholipase A1 family.</text>
</comment>
<dbReference type="PANTHER" id="PTHR40457">
    <property type="entry name" value="PHOSPHOLIPASE A1"/>
    <property type="match status" value="1"/>
</dbReference>
<dbReference type="EC" id="3.1.1.4" evidence="6 19"/>
<evidence type="ECO:0000256" key="12">
    <source>
        <dbReference type="ARBA" id="ARBA00022801"/>
    </source>
</evidence>
<dbReference type="RefSeq" id="WP_091645689.1">
    <property type="nucleotide sequence ID" value="NZ_FOEG01000010.1"/>
</dbReference>
<evidence type="ECO:0000256" key="9">
    <source>
        <dbReference type="ARBA" id="ARBA00022692"/>
    </source>
</evidence>
<evidence type="ECO:0000256" key="3">
    <source>
        <dbReference type="ARBA" id="ARBA00010525"/>
    </source>
</evidence>
<accession>A0A1H8V760</accession>
<comment type="cofactor">
    <cofactor evidence="19">
        <name>Ca(2+)</name>
        <dbReference type="ChEBI" id="CHEBI:29108"/>
    </cofactor>
    <text evidence="19">Binds 1 Ca(2+) ion per monomer. In the dimeric form the Ca(2+) is bound by different amino acids with binding of each Ca(2+) shared with ligands coming from each monomer. The Ca(2+) ion may have a role in catalysis.</text>
</comment>
<organism evidence="20 21">
    <name type="scientific">Aquisalimonas asiatica</name>
    <dbReference type="NCBI Taxonomy" id="406100"/>
    <lineage>
        <taxon>Bacteria</taxon>
        <taxon>Pseudomonadati</taxon>
        <taxon>Pseudomonadota</taxon>
        <taxon>Gammaproteobacteria</taxon>
        <taxon>Chromatiales</taxon>
        <taxon>Ectothiorhodospiraceae</taxon>
        <taxon>Aquisalimonas</taxon>
    </lineage>
</organism>
<evidence type="ECO:0000256" key="18">
    <source>
        <dbReference type="PIRSR" id="PIRSR603187-1"/>
    </source>
</evidence>
<evidence type="ECO:0000256" key="4">
    <source>
        <dbReference type="ARBA" id="ARBA00011702"/>
    </source>
</evidence>
<dbReference type="EMBL" id="FOEG01000010">
    <property type="protein sequence ID" value="SEP11083.1"/>
    <property type="molecule type" value="Genomic_DNA"/>
</dbReference>
<evidence type="ECO:0000256" key="11">
    <source>
        <dbReference type="ARBA" id="ARBA00022729"/>
    </source>
</evidence>
<dbReference type="Gene3D" id="2.40.230.10">
    <property type="entry name" value="Phospholipase A1"/>
    <property type="match status" value="1"/>
</dbReference>
<evidence type="ECO:0000256" key="7">
    <source>
        <dbReference type="ARBA" id="ARBA00021726"/>
    </source>
</evidence>
<evidence type="ECO:0000256" key="5">
    <source>
        <dbReference type="ARBA" id="ARBA00013179"/>
    </source>
</evidence>
<evidence type="ECO:0000256" key="16">
    <source>
        <dbReference type="ARBA" id="ARBA00023136"/>
    </source>
</evidence>
<feature type="active site" description="Nucleophile" evidence="18">
    <location>
        <position position="152"/>
    </location>
</feature>
<gene>
    <name evidence="20" type="ORF">SAMN04488052_11041</name>
</gene>
<comment type="function">
    <text evidence="19">Hydrolysis of phosphatidylcholine with phospholipase A2 (EC 3.1.1.4) and phospholipase A1 (EC 3.1.1.32) activities.</text>
</comment>
<dbReference type="OrthoDB" id="188433at2"/>
<keyword evidence="8" id="KW-1134">Transmembrane beta strand</keyword>
<comment type="subcellular location">
    <subcellularLocation>
        <location evidence="19">Cell outer membrane</location>
        <topology evidence="19">Multi-pass membrane protein</topology>
    </subcellularLocation>
    <text evidence="19">One of the very few enzymes located there.</text>
</comment>
<keyword evidence="21" id="KW-1185">Reference proteome</keyword>
<dbReference type="EC" id="3.1.1.32" evidence="5 19"/>
<dbReference type="STRING" id="406100.SAMN04488052_11041"/>
<evidence type="ECO:0000256" key="2">
    <source>
        <dbReference type="ARBA" id="ARBA00001604"/>
    </source>
</evidence>
<dbReference type="InterPro" id="IPR003187">
    <property type="entry name" value="PLipase_A1"/>
</dbReference>
<comment type="catalytic activity">
    <reaction evidence="2 19">
        <text>a 1,2-diacyl-sn-glycero-3-phosphocholine + H2O = a 1-acyl-sn-glycero-3-phosphocholine + a fatty acid + H(+)</text>
        <dbReference type="Rhea" id="RHEA:15801"/>
        <dbReference type="ChEBI" id="CHEBI:15377"/>
        <dbReference type="ChEBI" id="CHEBI:15378"/>
        <dbReference type="ChEBI" id="CHEBI:28868"/>
        <dbReference type="ChEBI" id="CHEBI:57643"/>
        <dbReference type="ChEBI" id="CHEBI:58168"/>
        <dbReference type="EC" id="3.1.1.4"/>
    </reaction>
</comment>
<dbReference type="PRINTS" id="PR01486">
    <property type="entry name" value="PHPHLIPASEA1"/>
</dbReference>
<keyword evidence="17 19" id="KW-0998">Cell outer membrane</keyword>
<reference evidence="20 21" key="1">
    <citation type="submission" date="2016-10" db="EMBL/GenBank/DDBJ databases">
        <authorList>
            <person name="de Groot N.N."/>
        </authorList>
    </citation>
    <scope>NUCLEOTIDE SEQUENCE [LARGE SCALE GENOMIC DNA]</scope>
    <source>
        <strain evidence="20 21">CGMCC 1.6291</strain>
    </source>
</reference>
<feature type="signal peptide" evidence="19">
    <location>
        <begin position="1"/>
        <end position="24"/>
    </location>
</feature>
<keyword evidence="12 19" id="KW-0378">Hydrolase</keyword>
<keyword evidence="10 19" id="KW-0479">Metal-binding</keyword>
<evidence type="ECO:0000313" key="20">
    <source>
        <dbReference type="EMBL" id="SEP11083.1"/>
    </source>
</evidence>
<feature type="chain" id="PRO_5019614635" description="Phospholipase A1" evidence="19">
    <location>
        <begin position="25"/>
        <end position="286"/>
    </location>
</feature>
<protein>
    <recommendedName>
        <fullName evidence="7 19">Phospholipase A1</fullName>
        <ecNumber evidence="5 19">3.1.1.32</ecNumber>
        <ecNumber evidence="6 19">3.1.1.4</ecNumber>
    </recommendedName>
    <alternativeName>
        <fullName evidence="19">Phosphatidylcholine 1-acylhydrolase</fullName>
    </alternativeName>
</protein>
<dbReference type="GO" id="GO:0008970">
    <property type="term" value="F:phospholipase A1 activity"/>
    <property type="evidence" value="ECO:0007669"/>
    <property type="project" value="UniProtKB-EC"/>
</dbReference>
<keyword evidence="14 19" id="KW-0442">Lipid degradation</keyword>
<evidence type="ECO:0000313" key="21">
    <source>
        <dbReference type="Proteomes" id="UP000199657"/>
    </source>
</evidence>
<dbReference type="GO" id="GO:0004623">
    <property type="term" value="F:phospholipase A2 activity"/>
    <property type="evidence" value="ECO:0007669"/>
    <property type="project" value="UniProtKB-EC"/>
</dbReference>
<evidence type="ECO:0000256" key="6">
    <source>
        <dbReference type="ARBA" id="ARBA00013278"/>
    </source>
</evidence>
<keyword evidence="9" id="KW-0812">Transmembrane</keyword>
<sequence length="286" mass="32128">MPRSHWTIRTALFAGLALALPAPAGTALGSDDGGEQRQTLRQHLANMDDEPALTVNEPMYFIIGRRDGGDTTARFQLSFKYRLLDAESAIVDAAPWLGRLHFGYTQTSLWNWSADGYPFEDTSYRPSLFWEFGSMHQLDRAGYLRFGVEHESNGQAGDPARSMDTLFIMPGVSLDAFGRELVVSTRVFTYLNKGSENRDIQQYRGYGDLIVRYGDDDSWVLQAMYRHGTGGNSTTQVDLSIPIRERIFARTGAYIYIQAFEGYGETLRDYDQRASLGGRIGVAFVR</sequence>
<evidence type="ECO:0000256" key="19">
    <source>
        <dbReference type="RuleBase" id="RU366027"/>
    </source>
</evidence>
<dbReference type="AlphaFoldDB" id="A0A1H8V760"/>
<keyword evidence="11 19" id="KW-0732">Signal</keyword>
<evidence type="ECO:0000256" key="8">
    <source>
        <dbReference type="ARBA" id="ARBA00022452"/>
    </source>
</evidence>
<keyword evidence="15 19" id="KW-0443">Lipid metabolism</keyword>
<name>A0A1H8V760_9GAMM</name>
<evidence type="ECO:0000256" key="14">
    <source>
        <dbReference type="ARBA" id="ARBA00022963"/>
    </source>
</evidence>
<evidence type="ECO:0000256" key="15">
    <source>
        <dbReference type="ARBA" id="ARBA00023098"/>
    </source>
</evidence>
<dbReference type="GO" id="GO:0009279">
    <property type="term" value="C:cell outer membrane"/>
    <property type="evidence" value="ECO:0007669"/>
    <property type="project" value="UniProtKB-SubCell"/>
</dbReference>
<dbReference type="GO" id="GO:0016042">
    <property type="term" value="P:lipid catabolic process"/>
    <property type="evidence" value="ECO:0007669"/>
    <property type="project" value="UniProtKB-KW"/>
</dbReference>